<dbReference type="AlphaFoldDB" id="A0A5J4UB28"/>
<comment type="caution">
    <text evidence="1">The sequence shown here is derived from an EMBL/GenBank/DDBJ whole genome shotgun (WGS) entry which is preliminary data.</text>
</comment>
<evidence type="ECO:0000313" key="2">
    <source>
        <dbReference type="Proteomes" id="UP000324800"/>
    </source>
</evidence>
<evidence type="ECO:0000313" key="1">
    <source>
        <dbReference type="EMBL" id="KAA6367414.1"/>
    </source>
</evidence>
<organism evidence="1 2">
    <name type="scientific">Streblomastix strix</name>
    <dbReference type="NCBI Taxonomy" id="222440"/>
    <lineage>
        <taxon>Eukaryota</taxon>
        <taxon>Metamonada</taxon>
        <taxon>Preaxostyla</taxon>
        <taxon>Oxymonadida</taxon>
        <taxon>Streblomastigidae</taxon>
        <taxon>Streblomastix</taxon>
    </lineage>
</organism>
<reference evidence="1 2" key="1">
    <citation type="submission" date="2019-03" db="EMBL/GenBank/DDBJ databases">
        <title>Single cell metagenomics reveals metabolic interactions within the superorganism composed of flagellate Streblomastix strix and complex community of Bacteroidetes bacteria on its surface.</title>
        <authorList>
            <person name="Treitli S.C."/>
            <person name="Kolisko M."/>
            <person name="Husnik F."/>
            <person name="Keeling P."/>
            <person name="Hampl V."/>
        </authorList>
    </citation>
    <scope>NUCLEOTIDE SEQUENCE [LARGE SCALE GENOMIC DNA]</scope>
    <source>
        <strain evidence="1">ST1C</strain>
    </source>
</reference>
<sequence>MVAVRLFLPAKDTATGEEGVATTYTRSDHSHHVNINNSVTLEDTGTGTGGTSNVYSSATHQHPLNINSCQCNTVLSGTLTNVKLPQRFVLHSGASSLFASVALVSPLYYPMSSTQPIVEAKSPNDHDSAQVQK</sequence>
<accession>A0A5J4UB28</accession>
<dbReference type="EMBL" id="SNRW01018358">
    <property type="protein sequence ID" value="KAA6367414.1"/>
    <property type="molecule type" value="Genomic_DNA"/>
</dbReference>
<name>A0A5J4UB28_9EUKA</name>
<dbReference type="Proteomes" id="UP000324800">
    <property type="component" value="Unassembled WGS sequence"/>
</dbReference>
<protein>
    <submittedName>
        <fullName evidence="1">Uncharacterized protein</fullName>
    </submittedName>
</protein>
<gene>
    <name evidence="1" type="ORF">EZS28_037058</name>
</gene>
<proteinExistence type="predicted"/>